<dbReference type="SUPFAM" id="SSF51735">
    <property type="entry name" value="NAD(P)-binding Rossmann-fold domains"/>
    <property type="match status" value="1"/>
</dbReference>
<organism evidence="2 3">
    <name type="scientific">Arcicella aurantiaca</name>
    <dbReference type="NCBI Taxonomy" id="591202"/>
    <lineage>
        <taxon>Bacteria</taxon>
        <taxon>Pseudomonadati</taxon>
        <taxon>Bacteroidota</taxon>
        <taxon>Cytophagia</taxon>
        <taxon>Cytophagales</taxon>
        <taxon>Flectobacillaceae</taxon>
        <taxon>Arcicella</taxon>
    </lineage>
</organism>
<proteinExistence type="predicted"/>
<dbReference type="OrthoDB" id="9790734at2"/>
<dbReference type="GO" id="GO:0016646">
    <property type="term" value="F:oxidoreductase activity, acting on the CH-NH group of donors, NAD or NADP as acceptor"/>
    <property type="evidence" value="ECO:0007669"/>
    <property type="project" value="TreeGrafter"/>
</dbReference>
<dbReference type="Proteomes" id="UP000245489">
    <property type="component" value="Unassembled WGS sequence"/>
</dbReference>
<comment type="caution">
    <text evidence="2">The sequence shown here is derived from an EMBL/GenBank/DDBJ whole genome shotgun (WGS) entry which is preliminary data.</text>
</comment>
<gene>
    <name evidence="2" type="ORF">LV89_01360</name>
</gene>
<dbReference type="PANTHER" id="PTHR43355">
    <property type="entry name" value="FLAVIN REDUCTASE (NADPH)"/>
    <property type="match status" value="1"/>
</dbReference>
<sequence>MKQYQTIAVIGGTGKAGKYLVKQLVQRGFRLKLLIRNPETFLLKNPLIQVVEGNANNAVDIDLLLQGCDAVISTLGLGQPPSETNIFSESTKNVLLAMTNHAIQRYMVITGLNVNTPFDKKSPKTQMATDWMYANYPKTTADKQTEYDILSGSNIDWTLIRLPLIEQTDERTGTNISLEDCLGDKISATDLADFLIEQLTDDRFIKQAPFIANS</sequence>
<dbReference type="InterPro" id="IPR016040">
    <property type="entry name" value="NAD(P)-bd_dom"/>
</dbReference>
<evidence type="ECO:0000259" key="1">
    <source>
        <dbReference type="Pfam" id="PF13460"/>
    </source>
</evidence>
<dbReference type="Pfam" id="PF13460">
    <property type="entry name" value="NAD_binding_10"/>
    <property type="match status" value="1"/>
</dbReference>
<feature type="domain" description="NAD(P)-binding" evidence="1">
    <location>
        <begin position="11"/>
        <end position="201"/>
    </location>
</feature>
<protein>
    <submittedName>
        <fullName evidence="2">Putative NADH-flavin reductase</fullName>
    </submittedName>
</protein>
<evidence type="ECO:0000313" key="2">
    <source>
        <dbReference type="EMBL" id="PWK27953.1"/>
    </source>
</evidence>
<dbReference type="InterPro" id="IPR051606">
    <property type="entry name" value="Polyketide_Oxido-like"/>
</dbReference>
<dbReference type="Gene3D" id="3.40.50.720">
    <property type="entry name" value="NAD(P)-binding Rossmann-like Domain"/>
    <property type="match status" value="1"/>
</dbReference>
<dbReference type="AlphaFoldDB" id="A0A316EF40"/>
<evidence type="ECO:0000313" key="3">
    <source>
        <dbReference type="Proteomes" id="UP000245489"/>
    </source>
</evidence>
<dbReference type="RefSeq" id="WP_109742116.1">
    <property type="nucleotide sequence ID" value="NZ_QGGO01000005.1"/>
</dbReference>
<name>A0A316EF40_9BACT</name>
<reference evidence="2 3" key="1">
    <citation type="submission" date="2018-05" db="EMBL/GenBank/DDBJ databases">
        <title>Genomic Encyclopedia of Archaeal and Bacterial Type Strains, Phase II (KMG-II): from individual species to whole genera.</title>
        <authorList>
            <person name="Goeker M."/>
        </authorList>
    </citation>
    <scope>NUCLEOTIDE SEQUENCE [LARGE SCALE GENOMIC DNA]</scope>
    <source>
        <strain evidence="2 3">DSM 22214</strain>
    </source>
</reference>
<dbReference type="PANTHER" id="PTHR43355:SF2">
    <property type="entry name" value="FLAVIN REDUCTASE (NADPH)"/>
    <property type="match status" value="1"/>
</dbReference>
<dbReference type="InterPro" id="IPR036291">
    <property type="entry name" value="NAD(P)-bd_dom_sf"/>
</dbReference>
<accession>A0A316EF40</accession>
<keyword evidence="3" id="KW-1185">Reference proteome</keyword>
<dbReference type="EMBL" id="QGGO01000005">
    <property type="protein sequence ID" value="PWK27953.1"/>
    <property type="molecule type" value="Genomic_DNA"/>
</dbReference>